<evidence type="ECO:0000256" key="1">
    <source>
        <dbReference type="ARBA" id="ARBA00022679"/>
    </source>
</evidence>
<dbReference type="PROSITE" id="PS00683">
    <property type="entry name" value="RHODANESE_2"/>
    <property type="match status" value="1"/>
</dbReference>
<gene>
    <name evidence="5" type="ORF">H9638_10625</name>
</gene>
<sequence>MNGVLISAGELQELLAGNRPVRLLDVRWELGRTDGHSQYLAGHLPGAVFVDLDTELSAPPGPGGRHPLPVPEDFHTAARGWGINDGDLVVAYDAAGGAAAARAWWLLRHAAFPEVRLLDGGLPAWQEAGGRLAEGNEVPVPGTAVLSWGHLPVADMETAGELASSGVLIDARAPERFRGEHEPIDPRAGHIPGAVNIPAAGNLEANGRFADAGVLRSRFEAAGVDGTKPVAAYCGSGVYAAAAVAALAVAGFDAALYPGSWSEWSSTPGAPVATGAGDG</sequence>
<evidence type="ECO:0000256" key="2">
    <source>
        <dbReference type="ARBA" id="ARBA00022737"/>
    </source>
</evidence>
<dbReference type="Gene3D" id="3.40.250.10">
    <property type="entry name" value="Rhodanese-like domain"/>
    <property type="match status" value="2"/>
</dbReference>
<dbReference type="Pfam" id="PF00581">
    <property type="entry name" value="Rhodanese"/>
    <property type="match status" value="2"/>
</dbReference>
<keyword evidence="1 3" id="KW-0808">Transferase</keyword>
<dbReference type="EMBL" id="JACSQC010000004">
    <property type="protein sequence ID" value="MBD8044260.1"/>
    <property type="molecule type" value="Genomic_DNA"/>
</dbReference>
<feature type="domain" description="Rhodanese" evidence="4">
    <location>
        <begin position="17"/>
        <end position="134"/>
    </location>
</feature>
<dbReference type="InterPro" id="IPR036873">
    <property type="entry name" value="Rhodanese-like_dom_sf"/>
</dbReference>
<feature type="domain" description="Rhodanese" evidence="4">
    <location>
        <begin position="162"/>
        <end position="273"/>
    </location>
</feature>
<dbReference type="PROSITE" id="PS00380">
    <property type="entry name" value="RHODANESE_1"/>
    <property type="match status" value="1"/>
</dbReference>
<dbReference type="CDD" id="cd01448">
    <property type="entry name" value="TST_Repeat_1"/>
    <property type="match status" value="1"/>
</dbReference>
<dbReference type="RefSeq" id="WP_191747141.1">
    <property type="nucleotide sequence ID" value="NZ_JACSQC010000004.1"/>
</dbReference>
<accession>A0ABR8YJ66</accession>
<keyword evidence="6" id="KW-1185">Reference proteome</keyword>
<name>A0ABR8YJ66_9MICC</name>
<evidence type="ECO:0000259" key="4">
    <source>
        <dbReference type="PROSITE" id="PS50206"/>
    </source>
</evidence>
<dbReference type="PANTHER" id="PTHR11364">
    <property type="entry name" value="THIOSULFATE SULFERTANSFERASE"/>
    <property type="match status" value="1"/>
</dbReference>
<reference evidence="5 6" key="1">
    <citation type="submission" date="2020-08" db="EMBL/GenBank/DDBJ databases">
        <title>A Genomic Blueprint of the Chicken Gut Microbiome.</title>
        <authorList>
            <person name="Gilroy R."/>
            <person name="Ravi A."/>
            <person name="Getino M."/>
            <person name="Pursley I."/>
            <person name="Horton D.L."/>
            <person name="Alikhan N.-F."/>
            <person name="Baker D."/>
            <person name="Gharbi K."/>
            <person name="Hall N."/>
            <person name="Watson M."/>
            <person name="Adriaenssens E.M."/>
            <person name="Foster-Nyarko E."/>
            <person name="Jarju S."/>
            <person name="Secka A."/>
            <person name="Antonio M."/>
            <person name="Oren A."/>
            <person name="Chaudhuri R."/>
            <person name="La Ragione R.M."/>
            <person name="Hildebrand F."/>
            <person name="Pallen M.J."/>
        </authorList>
    </citation>
    <scope>NUCLEOTIDE SEQUENCE [LARGE SCALE GENOMIC DNA]</scope>
    <source>
        <strain evidence="5 6">Sa2BUA2</strain>
    </source>
</reference>
<proteinExistence type="predicted"/>
<dbReference type="PANTHER" id="PTHR11364:SF27">
    <property type="entry name" value="SULFURTRANSFERASE"/>
    <property type="match status" value="1"/>
</dbReference>
<organism evidence="5 6">
    <name type="scientific">Arthrobacter pullicola</name>
    <dbReference type="NCBI Taxonomy" id="2762224"/>
    <lineage>
        <taxon>Bacteria</taxon>
        <taxon>Bacillati</taxon>
        <taxon>Actinomycetota</taxon>
        <taxon>Actinomycetes</taxon>
        <taxon>Micrococcales</taxon>
        <taxon>Micrococcaceae</taxon>
        <taxon>Arthrobacter</taxon>
    </lineage>
</organism>
<protein>
    <recommendedName>
        <fullName evidence="3">Sulfurtransferase</fullName>
    </recommendedName>
</protein>
<dbReference type="SUPFAM" id="SSF52821">
    <property type="entry name" value="Rhodanese/Cell cycle control phosphatase"/>
    <property type="match status" value="2"/>
</dbReference>
<dbReference type="Proteomes" id="UP000652763">
    <property type="component" value="Unassembled WGS sequence"/>
</dbReference>
<dbReference type="InterPro" id="IPR001307">
    <property type="entry name" value="Thiosulphate_STrfase_CS"/>
</dbReference>
<dbReference type="SMART" id="SM00450">
    <property type="entry name" value="RHOD"/>
    <property type="match status" value="2"/>
</dbReference>
<comment type="caution">
    <text evidence="5">The sequence shown here is derived from an EMBL/GenBank/DDBJ whole genome shotgun (WGS) entry which is preliminary data.</text>
</comment>
<dbReference type="PROSITE" id="PS50206">
    <property type="entry name" value="RHODANESE_3"/>
    <property type="match status" value="2"/>
</dbReference>
<keyword evidence="2" id="KW-0677">Repeat</keyword>
<evidence type="ECO:0000313" key="6">
    <source>
        <dbReference type="Proteomes" id="UP000652763"/>
    </source>
</evidence>
<evidence type="ECO:0000256" key="3">
    <source>
        <dbReference type="RuleBase" id="RU000507"/>
    </source>
</evidence>
<dbReference type="InterPro" id="IPR045078">
    <property type="entry name" value="TST/MPST-like"/>
</dbReference>
<dbReference type="CDD" id="cd01449">
    <property type="entry name" value="TST_Repeat_2"/>
    <property type="match status" value="1"/>
</dbReference>
<dbReference type="InterPro" id="IPR001763">
    <property type="entry name" value="Rhodanese-like_dom"/>
</dbReference>
<evidence type="ECO:0000313" key="5">
    <source>
        <dbReference type="EMBL" id="MBD8044260.1"/>
    </source>
</evidence>